<name>A0AAP9T0I6_9GAMM</name>
<reference evidence="1 2" key="1">
    <citation type="submission" date="2019-12" db="EMBL/GenBank/DDBJ databases">
        <title>Genome sequencing and assembly of endphytes of Porphyra tenera.</title>
        <authorList>
            <person name="Park J.M."/>
            <person name="Shin R."/>
            <person name="Jo S.H."/>
        </authorList>
    </citation>
    <scope>NUCLEOTIDE SEQUENCE [LARGE SCALE GENOMIC DNA]</scope>
    <source>
        <strain evidence="1 2">GPM3</strain>
    </source>
</reference>
<gene>
    <name evidence="1" type="ORF">FX987_02551</name>
</gene>
<dbReference type="AlphaFoldDB" id="A0AAP9T0I6"/>
<evidence type="ECO:0000313" key="2">
    <source>
        <dbReference type="Proteomes" id="UP000509761"/>
    </source>
</evidence>
<dbReference type="EMBL" id="CP054580">
    <property type="protein sequence ID" value="QKS24769.1"/>
    <property type="molecule type" value="Genomic_DNA"/>
</dbReference>
<accession>A0AAP9T0I6</accession>
<organism evidence="1 2">
    <name type="scientific">Vreelandella titanicae</name>
    <dbReference type="NCBI Taxonomy" id="664683"/>
    <lineage>
        <taxon>Bacteria</taxon>
        <taxon>Pseudomonadati</taxon>
        <taxon>Pseudomonadota</taxon>
        <taxon>Gammaproteobacteria</taxon>
        <taxon>Oceanospirillales</taxon>
        <taxon>Halomonadaceae</taxon>
        <taxon>Vreelandella</taxon>
    </lineage>
</organism>
<keyword evidence="2" id="KW-1185">Reference proteome</keyword>
<evidence type="ECO:0000313" key="1">
    <source>
        <dbReference type="EMBL" id="QKS24769.1"/>
    </source>
</evidence>
<dbReference type="Proteomes" id="UP000509761">
    <property type="component" value="Chromosome"/>
</dbReference>
<dbReference type="RefSeq" id="WP_089691691.1">
    <property type="nucleotide sequence ID" value="NZ_CP054580.1"/>
</dbReference>
<proteinExistence type="predicted"/>
<sequence>MTLERIPYTPVPEEWQLTFSMLCGMCLQLNQCHIIDGMIEMKLGAPWPEGGWVTDPGAGVTCLSYQPRPVRILEGEELEYALSQAVPMCGGCAARKGSDASKSLHTQRDFNAAVKRQGVFACHEGENHGKPCGGWCNAVRRQMKGAKP</sequence>
<protein>
    <submittedName>
        <fullName evidence="1">Uncharacterized protein</fullName>
    </submittedName>
</protein>